<dbReference type="OrthoDB" id="9796845at2"/>
<dbReference type="InterPro" id="IPR018775">
    <property type="entry name" value="RlaP"/>
</dbReference>
<evidence type="ECO:0000313" key="2">
    <source>
        <dbReference type="Proteomes" id="UP000322214"/>
    </source>
</evidence>
<dbReference type="Pfam" id="PF10127">
    <property type="entry name" value="RlaP"/>
    <property type="match status" value="1"/>
</dbReference>
<dbReference type="RefSeq" id="WP_075084956.1">
    <property type="nucleotide sequence ID" value="NZ_CP042912.1"/>
</dbReference>
<accession>A0A5B9P5Z4</accession>
<dbReference type="Proteomes" id="UP000322214">
    <property type="component" value="Chromosome"/>
</dbReference>
<name>A0A5B9P5Z4_9BACT</name>
<gene>
    <name evidence="1" type="ORF">MFFC18_15430</name>
</gene>
<dbReference type="EMBL" id="CP042912">
    <property type="protein sequence ID" value="QEG21684.1"/>
    <property type="molecule type" value="Genomic_DNA"/>
</dbReference>
<reference evidence="1 2" key="1">
    <citation type="submission" date="2019-08" db="EMBL/GenBank/DDBJ databases">
        <title>Deep-cultivation of Planctomycetes and their phenomic and genomic characterization uncovers novel biology.</title>
        <authorList>
            <person name="Wiegand S."/>
            <person name="Jogler M."/>
            <person name="Boedeker C."/>
            <person name="Pinto D."/>
            <person name="Vollmers J."/>
            <person name="Rivas-Marin E."/>
            <person name="Kohn T."/>
            <person name="Peeters S.H."/>
            <person name="Heuer A."/>
            <person name="Rast P."/>
            <person name="Oberbeckmann S."/>
            <person name="Bunk B."/>
            <person name="Jeske O."/>
            <person name="Meyerdierks A."/>
            <person name="Storesund J.E."/>
            <person name="Kallscheuer N."/>
            <person name="Luecker S."/>
            <person name="Lage O.M."/>
            <person name="Pohl T."/>
            <person name="Merkel B.J."/>
            <person name="Hornburger P."/>
            <person name="Mueller R.-W."/>
            <person name="Bruemmer F."/>
            <person name="Labrenz M."/>
            <person name="Spormann A.M."/>
            <person name="Op den Camp H."/>
            <person name="Overmann J."/>
            <person name="Amann R."/>
            <person name="Jetten M.S.M."/>
            <person name="Mascher T."/>
            <person name="Medema M.H."/>
            <person name="Devos D.P."/>
            <person name="Kaster A.-K."/>
            <person name="Ovreas L."/>
            <person name="Rohde M."/>
            <person name="Galperin M.Y."/>
            <person name="Jogler C."/>
        </authorList>
    </citation>
    <scope>NUCLEOTIDE SEQUENCE [LARGE SCALE GENOMIC DNA]</scope>
    <source>
        <strain evidence="1 2">FC18</strain>
    </source>
</reference>
<dbReference type="STRING" id="980251.GCA_001642875_02525"/>
<protein>
    <submittedName>
        <fullName evidence="1">Putative nucleotidyltransferase</fullName>
    </submittedName>
</protein>
<dbReference type="KEGG" id="mff:MFFC18_15430"/>
<evidence type="ECO:0000313" key="1">
    <source>
        <dbReference type="EMBL" id="QEG21684.1"/>
    </source>
</evidence>
<dbReference type="PANTHER" id="PTHR34817">
    <property type="entry name" value="NUCLEOTIDYLTRANSFERASE"/>
    <property type="match status" value="1"/>
</dbReference>
<keyword evidence="1" id="KW-0808">Transferase</keyword>
<dbReference type="GO" id="GO:0016740">
    <property type="term" value="F:transferase activity"/>
    <property type="evidence" value="ECO:0007669"/>
    <property type="project" value="UniProtKB-KW"/>
</dbReference>
<dbReference type="AlphaFoldDB" id="A0A5B9P5Z4"/>
<sequence>MTPEHWKPSVDSLGHDPLFVTVSGAHIYGFPSPDSDVDLRGSHLLPLRDMVRLATPTETIDRTSIEDGVEVDLVSHEIGKFLRLLIKNNGYVLEQIFSPLVVCGQDFLDRLKPIAGRCITRFHFHHYRGFYGTQRKLLEKESVKKAKSLLYAYRVLLTGIHLMESGRIETDIRRLHESAGLDFIPDLIAAKTEEKVGLANLDWQFHGSQLDSLEQKLEASFTNSSLPETRDVEAVDELLIDLRLNPQ</sequence>
<proteinExistence type="predicted"/>
<keyword evidence="2" id="KW-1185">Reference proteome</keyword>
<dbReference type="PANTHER" id="PTHR34817:SF1">
    <property type="entry name" value="NUCLEOTIDYLTRANSFERASE"/>
    <property type="match status" value="1"/>
</dbReference>
<organism evidence="1 2">
    <name type="scientific">Mariniblastus fucicola</name>
    <dbReference type="NCBI Taxonomy" id="980251"/>
    <lineage>
        <taxon>Bacteria</taxon>
        <taxon>Pseudomonadati</taxon>
        <taxon>Planctomycetota</taxon>
        <taxon>Planctomycetia</taxon>
        <taxon>Pirellulales</taxon>
        <taxon>Pirellulaceae</taxon>
        <taxon>Mariniblastus</taxon>
    </lineage>
</organism>